<comment type="similarity">
    <text evidence="4">Belongs to the ubiquitin conjugation factor E4 family.</text>
</comment>
<keyword evidence="7" id="KW-0808">Transferase</keyword>
<accession>A0AAW2HT09</accession>
<feature type="domain" description="U-box" evidence="12">
    <location>
        <begin position="484"/>
        <end position="558"/>
    </location>
</feature>
<comment type="pathway">
    <text evidence="3">Protein modification; protein ubiquitination.</text>
</comment>
<evidence type="ECO:0000256" key="9">
    <source>
        <dbReference type="ARBA" id="ARBA00022990"/>
    </source>
</evidence>
<comment type="catalytic activity">
    <reaction evidence="1">
        <text>S-ubiquitinyl-[E2 ubiquitin-conjugating enzyme]-L-cysteine + [acceptor protein]-L-lysine = [E2 ubiquitin-conjugating enzyme]-L-cysteine + N(6)-ubiquitinyl-[acceptor protein]-L-lysine.</text>
        <dbReference type="EC" id="2.3.2.27"/>
    </reaction>
</comment>
<dbReference type="PANTHER" id="PTHR13931:SF16">
    <property type="entry name" value="UBIQUITIN CONJUGATION FACTOR E4 A"/>
    <property type="match status" value="1"/>
</dbReference>
<evidence type="ECO:0000256" key="4">
    <source>
        <dbReference type="ARBA" id="ARBA00007434"/>
    </source>
</evidence>
<dbReference type="SMART" id="SM00504">
    <property type="entry name" value="Ubox"/>
    <property type="match status" value="1"/>
</dbReference>
<evidence type="ECO:0000256" key="5">
    <source>
        <dbReference type="ARBA" id="ARBA00012483"/>
    </source>
</evidence>
<dbReference type="SUPFAM" id="SSF57850">
    <property type="entry name" value="RING/U-box"/>
    <property type="match status" value="1"/>
</dbReference>
<gene>
    <name evidence="13" type="ORF">PYX00_005522</name>
</gene>
<dbReference type="InterPro" id="IPR045132">
    <property type="entry name" value="UBE4"/>
</dbReference>
<dbReference type="PROSITE" id="PS51698">
    <property type="entry name" value="U_BOX"/>
    <property type="match status" value="1"/>
</dbReference>
<dbReference type="GO" id="GO:0000209">
    <property type="term" value="P:protein polyubiquitination"/>
    <property type="evidence" value="ECO:0007669"/>
    <property type="project" value="TreeGrafter"/>
</dbReference>
<organism evidence="13">
    <name type="scientific">Menopon gallinae</name>
    <name type="common">poultry shaft louse</name>
    <dbReference type="NCBI Taxonomy" id="328185"/>
    <lineage>
        <taxon>Eukaryota</taxon>
        <taxon>Metazoa</taxon>
        <taxon>Ecdysozoa</taxon>
        <taxon>Arthropoda</taxon>
        <taxon>Hexapoda</taxon>
        <taxon>Insecta</taxon>
        <taxon>Pterygota</taxon>
        <taxon>Neoptera</taxon>
        <taxon>Paraneoptera</taxon>
        <taxon>Psocodea</taxon>
        <taxon>Troctomorpha</taxon>
        <taxon>Phthiraptera</taxon>
        <taxon>Amblycera</taxon>
        <taxon>Menoponidae</taxon>
        <taxon>Menopon</taxon>
    </lineage>
</organism>
<dbReference type="Pfam" id="PF10408">
    <property type="entry name" value="Ufd2P_core"/>
    <property type="match status" value="1"/>
</dbReference>
<dbReference type="Gene3D" id="3.30.40.10">
    <property type="entry name" value="Zinc/RING finger domain, C3HC4 (zinc finger)"/>
    <property type="match status" value="1"/>
</dbReference>
<evidence type="ECO:0000256" key="3">
    <source>
        <dbReference type="ARBA" id="ARBA00004906"/>
    </source>
</evidence>
<evidence type="ECO:0000259" key="12">
    <source>
        <dbReference type="PROSITE" id="PS51698"/>
    </source>
</evidence>
<keyword evidence="6" id="KW-0963">Cytoplasm</keyword>
<comment type="subcellular location">
    <subcellularLocation>
        <location evidence="2">Cytoplasm</location>
    </subcellularLocation>
</comment>
<dbReference type="GO" id="GO:0005737">
    <property type="term" value="C:cytoplasm"/>
    <property type="evidence" value="ECO:0007669"/>
    <property type="project" value="UniProtKB-SubCell"/>
</dbReference>
<dbReference type="AlphaFoldDB" id="A0AAW2HT09"/>
<evidence type="ECO:0000256" key="1">
    <source>
        <dbReference type="ARBA" id="ARBA00000900"/>
    </source>
</evidence>
<evidence type="ECO:0000313" key="13">
    <source>
        <dbReference type="EMBL" id="KAL0272621.1"/>
    </source>
</evidence>
<dbReference type="InterPro" id="IPR019474">
    <property type="entry name" value="Ub_conjug_fac_E4_core"/>
</dbReference>
<reference evidence="13" key="1">
    <citation type="journal article" date="2024" name="Gigascience">
        <title>Chromosome-level genome of the poultry shaft louse Menopon gallinae provides insight into the host-switching and adaptive evolution of parasitic lice.</title>
        <authorList>
            <person name="Xu Y."/>
            <person name="Ma L."/>
            <person name="Liu S."/>
            <person name="Liang Y."/>
            <person name="Liu Q."/>
            <person name="He Z."/>
            <person name="Tian L."/>
            <person name="Duan Y."/>
            <person name="Cai W."/>
            <person name="Li H."/>
            <person name="Song F."/>
        </authorList>
    </citation>
    <scope>NUCLEOTIDE SEQUENCE</scope>
    <source>
        <strain evidence="13">Cailab_2023a</strain>
    </source>
</reference>
<evidence type="ECO:0000256" key="10">
    <source>
        <dbReference type="ARBA" id="ARBA00037624"/>
    </source>
</evidence>
<proteinExistence type="inferred from homology"/>
<dbReference type="CDD" id="cd16657">
    <property type="entry name" value="RING-Ubox_UBE4A"/>
    <property type="match status" value="1"/>
</dbReference>
<keyword evidence="9" id="KW-0007">Acetylation</keyword>
<evidence type="ECO:0000256" key="6">
    <source>
        <dbReference type="ARBA" id="ARBA00022490"/>
    </source>
</evidence>
<dbReference type="PANTHER" id="PTHR13931">
    <property type="entry name" value="UBIQUITINATION FACTOR E4"/>
    <property type="match status" value="1"/>
</dbReference>
<keyword evidence="8" id="KW-0833">Ubl conjugation pathway</keyword>
<dbReference type="GO" id="GO:0036503">
    <property type="term" value="P:ERAD pathway"/>
    <property type="evidence" value="ECO:0007669"/>
    <property type="project" value="InterPro"/>
</dbReference>
<dbReference type="EC" id="2.3.2.27" evidence="5"/>
<evidence type="ECO:0000256" key="8">
    <source>
        <dbReference type="ARBA" id="ARBA00022786"/>
    </source>
</evidence>
<evidence type="ECO:0000256" key="7">
    <source>
        <dbReference type="ARBA" id="ARBA00022679"/>
    </source>
</evidence>
<dbReference type="GO" id="GO:0006511">
    <property type="term" value="P:ubiquitin-dependent protein catabolic process"/>
    <property type="evidence" value="ECO:0007669"/>
    <property type="project" value="InterPro"/>
</dbReference>
<dbReference type="FunFam" id="3.30.40.10:FF:000055">
    <property type="entry name" value="Ubiquitin conjugation factor e4 a"/>
    <property type="match status" value="1"/>
</dbReference>
<dbReference type="GO" id="GO:0034450">
    <property type="term" value="F:ubiquitin-ubiquitin ligase activity"/>
    <property type="evidence" value="ECO:0007669"/>
    <property type="project" value="InterPro"/>
</dbReference>
<dbReference type="InterPro" id="IPR013083">
    <property type="entry name" value="Znf_RING/FYVE/PHD"/>
</dbReference>
<dbReference type="GO" id="GO:0000151">
    <property type="term" value="C:ubiquitin ligase complex"/>
    <property type="evidence" value="ECO:0007669"/>
    <property type="project" value="InterPro"/>
</dbReference>
<comment type="function">
    <text evidence="10">Ubiquitin-protein ligase that probably functions as an E3 ligase in conjunction with specific E1 and E2 ligases. May also function as an E4 ligase mediating the assembly of polyubiquitin chains on substrates ubiquitinated by another E3 ubiquitin ligase. Mediates 'Lys-48'-linked polyubiquitination of substrates.</text>
</comment>
<protein>
    <recommendedName>
        <fullName evidence="11">Ubiquitin conjugation factor E4 A</fullName>
        <ecNumber evidence="5">2.3.2.27</ecNumber>
    </recommendedName>
</protein>
<comment type="caution">
    <text evidence="13">The sequence shown here is derived from an EMBL/GenBank/DDBJ whole genome shotgun (WGS) entry which is preliminary data.</text>
</comment>
<evidence type="ECO:0000256" key="11">
    <source>
        <dbReference type="ARBA" id="ARBA00040077"/>
    </source>
</evidence>
<dbReference type="EMBL" id="JARGDH010000003">
    <property type="protein sequence ID" value="KAL0272621.1"/>
    <property type="molecule type" value="Genomic_DNA"/>
</dbReference>
<sequence>MDIGFRVCVEKLSRLYQDLARIQRAYNDAAALGGANNEVAEAIQERMEAEMTRYLSLKAALTEPKSLDLTAKLHVTCSDWLIQVLLEPDDSPRPSYIMNSRRPLVFPLPERVPKTLTCLPEFVLENLVYFLPFIKGFYSNTLEENGSEFLETILSCIIVFMGSCNRIRNPHLRARLAECLESLLPHNEEEVIPNPNRLGTICREQLFKQHPHASKIIPSLLDVFVDIEMTGQSVQFEQKFNYRRPMYIVMDYLWGISQHREYFKELAKEAEQNMEAINPPLFLRFLNLLINDSVFLLDEALSNMAQLKTMQTARDSGEWAKLPPREREENEALFQHTRMIARFDNILGRWSIHTLEFLTSEITDIFSHPVMVDRIAAMLNYFLLNLVGPNKKNFKVKDKDEYDFKPDVFVMKICKIYINLKESDEFCLAVSQDGRSYSPNLFTQAEDVLARIHGGGLIADLKFVAEKVSRMAVQQKVEEEMLSDAPDEFLDPIMSTLMTDPVILPSSHVVIDRSTIARHLLSDQSDPFNRSPLTMDMVKPDDALRIRIESWMKRRKEKGASTSKD</sequence>
<name>A0AAW2HT09_9NEOP</name>
<dbReference type="EMBL" id="JARGDH010000003">
    <property type="protein sequence ID" value="KAL0272620.1"/>
    <property type="molecule type" value="Genomic_DNA"/>
</dbReference>
<dbReference type="InterPro" id="IPR003613">
    <property type="entry name" value="Ubox_domain"/>
</dbReference>
<dbReference type="Pfam" id="PF04564">
    <property type="entry name" value="U-box"/>
    <property type="match status" value="1"/>
</dbReference>
<dbReference type="GO" id="GO:0005634">
    <property type="term" value="C:nucleus"/>
    <property type="evidence" value="ECO:0007669"/>
    <property type="project" value="TreeGrafter"/>
</dbReference>
<evidence type="ECO:0000256" key="2">
    <source>
        <dbReference type="ARBA" id="ARBA00004496"/>
    </source>
</evidence>